<feature type="active site" description="Charge relay system" evidence="10">
    <location>
        <position position="304"/>
    </location>
</feature>
<accession>A0ABS9TFB7</accession>
<comment type="similarity">
    <text evidence="2 10 11">Belongs to the peptidase S8 family.</text>
</comment>
<evidence type="ECO:0000256" key="11">
    <source>
        <dbReference type="RuleBase" id="RU003355"/>
    </source>
</evidence>
<dbReference type="RefSeq" id="WP_241037486.1">
    <property type="nucleotide sequence ID" value="NZ_BAAAJF010000015.1"/>
</dbReference>
<evidence type="ECO:0000256" key="5">
    <source>
        <dbReference type="ARBA" id="ARBA00022692"/>
    </source>
</evidence>
<evidence type="ECO:0000256" key="14">
    <source>
        <dbReference type="SAM" id="SignalP"/>
    </source>
</evidence>
<evidence type="ECO:0000313" key="17">
    <source>
        <dbReference type="Proteomes" id="UP001299970"/>
    </source>
</evidence>
<sequence>MCAIVTALALTGVPVPAAAEPAPPPVGVEPPSGRPPGAAAGLRPPQRCVPPAADGHPADDATAARLQLREVHRLATGRGVLIAVIDTGVFPHRLLGGRLRGGGDYLTGGDGLDDCDGHGTAVAGLLAAAAEPTGRGSTPIGIAPGARLLAIRQSSSSFEVSAPGGNTRPAGDTRTLAEAVVLAVREGADVINISGAVCLRADLAATAGAQLHAALRYAVEADVVVVAAAGNVGTGSCTDRDTGQVSLPGWYDETLLAVGAVGPDDGAAPFTVPGPWVDVAAPGTGLRSLAVGGGTTGSGVDGTSFAAPWVAGLAALVRERFPDLTAWQVADRIIATARRPAGSRDDRLGHGVIDPVSALTAVPAVLEPATERPTERSVAPLPGTAPHPAAPEPASPPVDLAAACLLLAAGAMAAVLLRNRPRRTR</sequence>
<name>A0ABS9TFB7_9PSEU</name>
<reference evidence="16 17" key="1">
    <citation type="submission" date="2022-03" db="EMBL/GenBank/DDBJ databases">
        <title>Pseudonocardia alaer sp. nov., a novel actinomycete isolated from reed forest soil.</title>
        <authorList>
            <person name="Wang L."/>
        </authorList>
    </citation>
    <scope>NUCLEOTIDE SEQUENCE [LARGE SCALE GENOMIC DNA]</scope>
    <source>
        <strain evidence="16 17">Y-16303</strain>
    </source>
</reference>
<dbReference type="EMBL" id="JAKXMK010000012">
    <property type="protein sequence ID" value="MCH6167227.1"/>
    <property type="molecule type" value="Genomic_DNA"/>
</dbReference>
<keyword evidence="17" id="KW-1185">Reference proteome</keyword>
<dbReference type="GO" id="GO:0006508">
    <property type="term" value="P:proteolysis"/>
    <property type="evidence" value="ECO:0007669"/>
    <property type="project" value="UniProtKB-KW"/>
</dbReference>
<dbReference type="GO" id="GO:0008233">
    <property type="term" value="F:peptidase activity"/>
    <property type="evidence" value="ECO:0007669"/>
    <property type="project" value="UniProtKB-KW"/>
</dbReference>
<dbReference type="Pfam" id="PF00082">
    <property type="entry name" value="Peptidase_S8"/>
    <property type="match status" value="1"/>
</dbReference>
<keyword evidence="8 13" id="KW-1133">Transmembrane helix</keyword>
<feature type="region of interest" description="Disordered" evidence="12">
    <location>
        <begin position="16"/>
        <end position="45"/>
    </location>
</feature>
<feature type="chain" id="PRO_5046545741" evidence="14">
    <location>
        <begin position="18"/>
        <end position="425"/>
    </location>
</feature>
<keyword evidence="6 10" id="KW-0378">Hydrolase</keyword>
<dbReference type="PANTHER" id="PTHR43806">
    <property type="entry name" value="PEPTIDASE S8"/>
    <property type="match status" value="1"/>
</dbReference>
<keyword evidence="5 13" id="KW-0812">Transmembrane</keyword>
<gene>
    <name evidence="16" type="primary">mycP</name>
    <name evidence="16" type="ORF">MMF94_16210</name>
</gene>
<dbReference type="PROSITE" id="PS00138">
    <property type="entry name" value="SUBTILASE_SER"/>
    <property type="match status" value="1"/>
</dbReference>
<evidence type="ECO:0000256" key="1">
    <source>
        <dbReference type="ARBA" id="ARBA00004162"/>
    </source>
</evidence>
<dbReference type="PROSITE" id="PS00136">
    <property type="entry name" value="SUBTILASE_ASP"/>
    <property type="match status" value="1"/>
</dbReference>
<dbReference type="InterPro" id="IPR023834">
    <property type="entry name" value="T7SS_pept_S8A_mycosin"/>
</dbReference>
<dbReference type="PROSITE" id="PS51892">
    <property type="entry name" value="SUBTILASE"/>
    <property type="match status" value="1"/>
</dbReference>
<dbReference type="InterPro" id="IPR022398">
    <property type="entry name" value="Peptidase_S8_His-AS"/>
</dbReference>
<dbReference type="PROSITE" id="PS00137">
    <property type="entry name" value="SUBTILASE_HIS"/>
    <property type="match status" value="1"/>
</dbReference>
<evidence type="ECO:0000256" key="4">
    <source>
        <dbReference type="ARBA" id="ARBA00022670"/>
    </source>
</evidence>
<proteinExistence type="inferred from homology"/>
<comment type="caution">
    <text evidence="16">The sequence shown here is derived from an EMBL/GenBank/DDBJ whole genome shotgun (WGS) entry which is preliminary data.</text>
</comment>
<dbReference type="Gene3D" id="3.40.50.200">
    <property type="entry name" value="Peptidase S8/S53 domain"/>
    <property type="match status" value="1"/>
</dbReference>
<feature type="compositionally biased region" description="Low complexity" evidence="12">
    <location>
        <begin position="35"/>
        <end position="45"/>
    </location>
</feature>
<feature type="signal peptide" evidence="14">
    <location>
        <begin position="1"/>
        <end position="17"/>
    </location>
</feature>
<keyword evidence="14" id="KW-0732">Signal</keyword>
<feature type="compositionally biased region" description="Pro residues" evidence="12">
    <location>
        <begin position="21"/>
        <end position="34"/>
    </location>
</feature>
<feature type="domain" description="Peptidase S8/S53" evidence="15">
    <location>
        <begin position="77"/>
        <end position="351"/>
    </location>
</feature>
<feature type="transmembrane region" description="Helical" evidence="13">
    <location>
        <begin position="400"/>
        <end position="417"/>
    </location>
</feature>
<feature type="active site" description="Charge relay system" evidence="10">
    <location>
        <position position="118"/>
    </location>
</feature>
<evidence type="ECO:0000259" key="15">
    <source>
        <dbReference type="Pfam" id="PF00082"/>
    </source>
</evidence>
<evidence type="ECO:0000256" key="2">
    <source>
        <dbReference type="ARBA" id="ARBA00011073"/>
    </source>
</evidence>
<evidence type="ECO:0000256" key="13">
    <source>
        <dbReference type="SAM" id="Phobius"/>
    </source>
</evidence>
<evidence type="ECO:0000256" key="7">
    <source>
        <dbReference type="ARBA" id="ARBA00022825"/>
    </source>
</evidence>
<evidence type="ECO:0000256" key="9">
    <source>
        <dbReference type="ARBA" id="ARBA00023136"/>
    </source>
</evidence>
<evidence type="ECO:0000256" key="6">
    <source>
        <dbReference type="ARBA" id="ARBA00022801"/>
    </source>
</evidence>
<keyword evidence="4 10" id="KW-0645">Protease</keyword>
<dbReference type="Proteomes" id="UP001299970">
    <property type="component" value="Unassembled WGS sequence"/>
</dbReference>
<evidence type="ECO:0000313" key="16">
    <source>
        <dbReference type="EMBL" id="MCH6167227.1"/>
    </source>
</evidence>
<dbReference type="PANTHER" id="PTHR43806:SF11">
    <property type="entry name" value="CEREVISIN-RELATED"/>
    <property type="match status" value="1"/>
</dbReference>
<keyword evidence="7 10" id="KW-0720">Serine protease</keyword>
<dbReference type="InterPro" id="IPR050131">
    <property type="entry name" value="Peptidase_S8_subtilisin-like"/>
</dbReference>
<dbReference type="InterPro" id="IPR023827">
    <property type="entry name" value="Peptidase_S8_Asp-AS"/>
</dbReference>
<dbReference type="InterPro" id="IPR015500">
    <property type="entry name" value="Peptidase_S8_subtilisin-rel"/>
</dbReference>
<dbReference type="NCBIfam" id="TIGR03921">
    <property type="entry name" value="T7SS_mycosin"/>
    <property type="match status" value="1"/>
</dbReference>
<keyword evidence="3" id="KW-1003">Cell membrane</keyword>
<dbReference type="InterPro" id="IPR023828">
    <property type="entry name" value="Peptidase_S8_Ser-AS"/>
</dbReference>
<protein>
    <submittedName>
        <fullName evidence="16">Type VII secretion-associated serine protease mycosin</fullName>
    </submittedName>
</protein>
<dbReference type="PRINTS" id="PR00723">
    <property type="entry name" value="SUBTILISIN"/>
</dbReference>
<evidence type="ECO:0000256" key="3">
    <source>
        <dbReference type="ARBA" id="ARBA00022475"/>
    </source>
</evidence>
<keyword evidence="9 13" id="KW-0472">Membrane</keyword>
<evidence type="ECO:0000256" key="10">
    <source>
        <dbReference type="PROSITE-ProRule" id="PRU01240"/>
    </source>
</evidence>
<evidence type="ECO:0000256" key="8">
    <source>
        <dbReference type="ARBA" id="ARBA00022989"/>
    </source>
</evidence>
<feature type="active site" description="Charge relay system" evidence="10">
    <location>
        <position position="86"/>
    </location>
</feature>
<evidence type="ECO:0000256" key="12">
    <source>
        <dbReference type="SAM" id="MobiDB-lite"/>
    </source>
</evidence>
<comment type="subcellular location">
    <subcellularLocation>
        <location evidence="1">Cell membrane</location>
        <topology evidence="1">Single-pass membrane protein</topology>
    </subcellularLocation>
</comment>
<dbReference type="InterPro" id="IPR000209">
    <property type="entry name" value="Peptidase_S8/S53_dom"/>
</dbReference>
<organism evidence="16 17">
    <name type="scientific">Pseudonocardia alaniniphila</name>
    <dbReference type="NCBI Taxonomy" id="75291"/>
    <lineage>
        <taxon>Bacteria</taxon>
        <taxon>Bacillati</taxon>
        <taxon>Actinomycetota</taxon>
        <taxon>Actinomycetes</taxon>
        <taxon>Pseudonocardiales</taxon>
        <taxon>Pseudonocardiaceae</taxon>
        <taxon>Pseudonocardia</taxon>
    </lineage>
</organism>
<feature type="region of interest" description="Disordered" evidence="12">
    <location>
        <begin position="366"/>
        <end position="395"/>
    </location>
</feature>
<dbReference type="InterPro" id="IPR036852">
    <property type="entry name" value="Peptidase_S8/S53_dom_sf"/>
</dbReference>
<feature type="compositionally biased region" description="Pro residues" evidence="12">
    <location>
        <begin position="383"/>
        <end position="395"/>
    </location>
</feature>
<dbReference type="SUPFAM" id="SSF52743">
    <property type="entry name" value="Subtilisin-like"/>
    <property type="match status" value="1"/>
</dbReference>